<gene>
    <name evidence="1" type="ORF">D9611_013184</name>
</gene>
<dbReference type="AlphaFoldDB" id="A0A8H5BVM1"/>
<dbReference type="Proteomes" id="UP000541558">
    <property type="component" value="Unassembled WGS sequence"/>
</dbReference>
<dbReference type="EMBL" id="JAACJK010000121">
    <property type="protein sequence ID" value="KAF5329197.1"/>
    <property type="molecule type" value="Genomic_DNA"/>
</dbReference>
<accession>A0A8H5BVM1</accession>
<organism evidence="1 2">
    <name type="scientific">Ephemerocybe angulata</name>
    <dbReference type="NCBI Taxonomy" id="980116"/>
    <lineage>
        <taxon>Eukaryota</taxon>
        <taxon>Fungi</taxon>
        <taxon>Dikarya</taxon>
        <taxon>Basidiomycota</taxon>
        <taxon>Agaricomycotina</taxon>
        <taxon>Agaricomycetes</taxon>
        <taxon>Agaricomycetidae</taxon>
        <taxon>Agaricales</taxon>
        <taxon>Agaricineae</taxon>
        <taxon>Psathyrellaceae</taxon>
        <taxon>Ephemerocybe</taxon>
    </lineage>
</organism>
<evidence type="ECO:0000313" key="1">
    <source>
        <dbReference type="EMBL" id="KAF5329197.1"/>
    </source>
</evidence>
<sequence length="86" mass="9408">MDSEVGNTGEIKDWALGAFNLHPNSNLEVSVKTLELIAPLIAFGTMLNTQRESTNTTQTLTMFPGPRLPMELLSFLPSFLEPEGDA</sequence>
<evidence type="ECO:0000313" key="2">
    <source>
        <dbReference type="Proteomes" id="UP000541558"/>
    </source>
</evidence>
<proteinExistence type="predicted"/>
<reference evidence="1 2" key="1">
    <citation type="journal article" date="2020" name="ISME J.">
        <title>Uncovering the hidden diversity of litter-decomposition mechanisms in mushroom-forming fungi.</title>
        <authorList>
            <person name="Floudas D."/>
            <person name="Bentzer J."/>
            <person name="Ahren D."/>
            <person name="Johansson T."/>
            <person name="Persson P."/>
            <person name="Tunlid A."/>
        </authorList>
    </citation>
    <scope>NUCLEOTIDE SEQUENCE [LARGE SCALE GENOMIC DNA]</scope>
    <source>
        <strain evidence="1 2">CBS 175.51</strain>
    </source>
</reference>
<keyword evidence="2" id="KW-1185">Reference proteome</keyword>
<name>A0A8H5BVM1_9AGAR</name>
<protein>
    <submittedName>
        <fullName evidence="1">Uncharacterized protein</fullName>
    </submittedName>
</protein>
<comment type="caution">
    <text evidence="1">The sequence shown here is derived from an EMBL/GenBank/DDBJ whole genome shotgun (WGS) entry which is preliminary data.</text>
</comment>